<name>A0AAJ7JAF1_9HYME</name>
<dbReference type="InterPro" id="IPR025483">
    <property type="entry name" value="Lipase_euk"/>
</dbReference>
<sequence>MLGIPLALCCLLPAILGLPLEDQYEIPEAYKALTPHDLAVKAGYQAESYEVVTEDGYILGLERITGSEKSPPAAGKPVVLLIHGLLDCSPSWVFPGPEKGFALMLSDWGYDVWMGNVRGNRYSRKHVNLTVSNPDYWLFSWHEMGVYDIPAMIDYALKISKQEKLFLVSHSQGGSAFFVMATERPEYQEKIIASFALAPATFMNNSKNPLLNILAPHSSDIKFMLDLIGMSEFKPSKKLIQTLGKIVCDDQSFLQPVCKNIVFLIGGFNDKDMNLTLLSTVVQYDPAGASTRQFVHYAQLMTSGKFRKYDHGLIGNMKKYGQIHPPDYDLAKVKLPVYIYYGSNDILVAPEDTRKLYEKLPNAQKFLVPYEYFTHLDFLWGKHVDIWVYNQVLSLMERYKK</sequence>
<evidence type="ECO:0000256" key="7">
    <source>
        <dbReference type="PIRNR" id="PIRNR000862"/>
    </source>
</evidence>
<evidence type="ECO:0000256" key="6">
    <source>
        <dbReference type="ARBA" id="ARBA00023180"/>
    </source>
</evidence>
<keyword evidence="3 7" id="KW-0378">Hydrolase</keyword>
<evidence type="ECO:0000256" key="5">
    <source>
        <dbReference type="ARBA" id="ARBA00023098"/>
    </source>
</evidence>
<feature type="active site" description="Charge relay system" evidence="8">
    <location>
        <position position="375"/>
    </location>
</feature>
<dbReference type="PANTHER" id="PTHR11005">
    <property type="entry name" value="LYSOSOMAL ACID LIPASE-RELATED"/>
    <property type="match status" value="1"/>
</dbReference>
<dbReference type="Proteomes" id="UP000694925">
    <property type="component" value="Unplaced"/>
</dbReference>
<dbReference type="GeneID" id="108630168"/>
<comment type="similarity">
    <text evidence="1 7">Belongs to the AB hydrolase superfamily. Lipase family.</text>
</comment>
<proteinExistence type="inferred from homology"/>
<feature type="active site" description="Nucleophile" evidence="8">
    <location>
        <position position="171"/>
    </location>
</feature>
<dbReference type="Gene3D" id="3.40.50.1820">
    <property type="entry name" value="alpha/beta hydrolase"/>
    <property type="match status" value="1"/>
</dbReference>
<evidence type="ECO:0000256" key="9">
    <source>
        <dbReference type="SAM" id="SignalP"/>
    </source>
</evidence>
<dbReference type="GO" id="GO:0016788">
    <property type="term" value="F:hydrolase activity, acting on ester bonds"/>
    <property type="evidence" value="ECO:0007669"/>
    <property type="project" value="InterPro"/>
</dbReference>
<evidence type="ECO:0000256" key="8">
    <source>
        <dbReference type="PIRSR" id="PIRSR000862-1"/>
    </source>
</evidence>
<keyword evidence="4 7" id="KW-0442">Lipid degradation</keyword>
<feature type="signal peptide" evidence="9">
    <location>
        <begin position="1"/>
        <end position="17"/>
    </location>
</feature>
<gene>
    <name evidence="12" type="primary">LOC108630168</name>
</gene>
<keyword evidence="6" id="KW-0325">Glycoprotein</keyword>
<accession>A0AAJ7JAF1</accession>
<keyword evidence="11" id="KW-1185">Reference proteome</keyword>
<dbReference type="GO" id="GO:0016042">
    <property type="term" value="P:lipid catabolic process"/>
    <property type="evidence" value="ECO:0007669"/>
    <property type="project" value="UniProtKB-KW"/>
</dbReference>
<dbReference type="AlphaFoldDB" id="A0AAJ7JAF1"/>
<evidence type="ECO:0000256" key="1">
    <source>
        <dbReference type="ARBA" id="ARBA00010701"/>
    </source>
</evidence>
<evidence type="ECO:0000256" key="2">
    <source>
        <dbReference type="ARBA" id="ARBA00022729"/>
    </source>
</evidence>
<dbReference type="PIRSF" id="PIRSF000862">
    <property type="entry name" value="Steryl_ester_lip"/>
    <property type="match status" value="1"/>
</dbReference>
<dbReference type="KEGG" id="ccal:108630168"/>
<organism evidence="11 12">
    <name type="scientific">Ceratina calcarata</name>
    <dbReference type="NCBI Taxonomy" id="156304"/>
    <lineage>
        <taxon>Eukaryota</taxon>
        <taxon>Metazoa</taxon>
        <taxon>Ecdysozoa</taxon>
        <taxon>Arthropoda</taxon>
        <taxon>Hexapoda</taxon>
        <taxon>Insecta</taxon>
        <taxon>Pterygota</taxon>
        <taxon>Neoptera</taxon>
        <taxon>Endopterygota</taxon>
        <taxon>Hymenoptera</taxon>
        <taxon>Apocrita</taxon>
        <taxon>Aculeata</taxon>
        <taxon>Apoidea</taxon>
        <taxon>Anthophila</taxon>
        <taxon>Apidae</taxon>
        <taxon>Ceratina</taxon>
        <taxon>Zadontomerus</taxon>
    </lineage>
</organism>
<feature type="chain" id="PRO_5042564957" description="Lipase" evidence="9">
    <location>
        <begin position="18"/>
        <end position="401"/>
    </location>
</feature>
<feature type="domain" description="Partial AB-hydrolase lipase" evidence="10">
    <location>
        <begin position="37"/>
        <end position="94"/>
    </location>
</feature>
<evidence type="ECO:0000313" key="11">
    <source>
        <dbReference type="Proteomes" id="UP000694925"/>
    </source>
</evidence>
<feature type="active site" description="Charge relay system" evidence="8">
    <location>
        <position position="345"/>
    </location>
</feature>
<dbReference type="RefSeq" id="XP_017888742.1">
    <property type="nucleotide sequence ID" value="XM_018033253.2"/>
</dbReference>
<evidence type="ECO:0000256" key="4">
    <source>
        <dbReference type="ARBA" id="ARBA00022963"/>
    </source>
</evidence>
<dbReference type="Pfam" id="PF04083">
    <property type="entry name" value="Abhydro_lipase"/>
    <property type="match status" value="1"/>
</dbReference>
<evidence type="ECO:0000259" key="10">
    <source>
        <dbReference type="Pfam" id="PF04083"/>
    </source>
</evidence>
<dbReference type="FunFam" id="3.40.50.1820:FF:000021">
    <property type="entry name" value="Lipase"/>
    <property type="match status" value="1"/>
</dbReference>
<dbReference type="InterPro" id="IPR029058">
    <property type="entry name" value="AB_hydrolase_fold"/>
</dbReference>
<dbReference type="InterPro" id="IPR006693">
    <property type="entry name" value="AB_hydrolase_lipase"/>
</dbReference>
<evidence type="ECO:0000256" key="3">
    <source>
        <dbReference type="ARBA" id="ARBA00022801"/>
    </source>
</evidence>
<protein>
    <recommendedName>
        <fullName evidence="7">Lipase</fullName>
    </recommendedName>
</protein>
<keyword evidence="5" id="KW-0443">Lipid metabolism</keyword>
<reference evidence="12" key="1">
    <citation type="submission" date="2025-08" db="UniProtKB">
        <authorList>
            <consortium name="RefSeq"/>
        </authorList>
    </citation>
    <scope>IDENTIFICATION</scope>
    <source>
        <tissue evidence="12">Whole body</tissue>
    </source>
</reference>
<dbReference type="SUPFAM" id="SSF53474">
    <property type="entry name" value="alpha/beta-Hydrolases"/>
    <property type="match status" value="1"/>
</dbReference>
<evidence type="ECO:0000313" key="12">
    <source>
        <dbReference type="RefSeq" id="XP_017888742.1"/>
    </source>
</evidence>
<keyword evidence="2 9" id="KW-0732">Signal</keyword>